<feature type="domain" description="Molybdopterin-guanine dinucleotide biosynthesis protein B (MobB)" evidence="1">
    <location>
        <begin position="4"/>
        <end position="136"/>
    </location>
</feature>
<sequence>MTRVIGFAGWSGAGKTQLLTRLIPVLKARGLSVSTLKHAHHAFDIDHPGKDSYQHREAGACEVLVASSTRWALMHELRGAPEPGLGELLGHMRAVDLVLVEGFKRSPHLKIEVHRAANAKPWLYPDDPSIGAIASDAPPPAETGLPWVGLDDYEAVADLVQAHAWPLEKVLAATAGAY</sequence>
<organism evidence="2 3">
    <name type="scientific">Achromobacter pulmonis</name>
    <dbReference type="NCBI Taxonomy" id="1389932"/>
    <lineage>
        <taxon>Bacteria</taxon>
        <taxon>Pseudomonadati</taxon>
        <taxon>Pseudomonadota</taxon>
        <taxon>Betaproteobacteria</taxon>
        <taxon>Burkholderiales</taxon>
        <taxon>Alcaligenaceae</taxon>
        <taxon>Achromobacter</taxon>
    </lineage>
</organism>
<keyword evidence="3" id="KW-1185">Reference proteome</keyword>
<accession>A0A2N8KH48</accession>
<name>A0A2N8KH48_9BURK</name>
<protein>
    <submittedName>
        <fullName evidence="2">Molybdopterin-guanine dinucleotide biosynthesis protein B</fullName>
    </submittedName>
</protein>
<dbReference type="RefSeq" id="WP_102773886.1">
    <property type="nucleotide sequence ID" value="NZ_POQS01000004.1"/>
</dbReference>
<dbReference type="EMBL" id="POQS01000004">
    <property type="protein sequence ID" value="PND32769.1"/>
    <property type="molecule type" value="Genomic_DNA"/>
</dbReference>
<dbReference type="PANTHER" id="PTHR40072:SF1">
    <property type="entry name" value="MOLYBDOPTERIN-GUANINE DINUCLEOTIDE BIOSYNTHESIS ADAPTER PROTEIN"/>
    <property type="match status" value="1"/>
</dbReference>
<evidence type="ECO:0000313" key="2">
    <source>
        <dbReference type="EMBL" id="PND32769.1"/>
    </source>
</evidence>
<dbReference type="GO" id="GO:0005525">
    <property type="term" value="F:GTP binding"/>
    <property type="evidence" value="ECO:0007669"/>
    <property type="project" value="InterPro"/>
</dbReference>
<dbReference type="InterPro" id="IPR027417">
    <property type="entry name" value="P-loop_NTPase"/>
</dbReference>
<evidence type="ECO:0000259" key="1">
    <source>
        <dbReference type="Pfam" id="PF03205"/>
    </source>
</evidence>
<evidence type="ECO:0000313" key="3">
    <source>
        <dbReference type="Proteomes" id="UP000235994"/>
    </source>
</evidence>
<reference evidence="2 3" key="1">
    <citation type="submission" date="2018-01" db="EMBL/GenBank/DDBJ databases">
        <title>The draft genome of an aniline degradation strain ANB-1.</title>
        <authorList>
            <person name="Zhang L."/>
            <person name="Jiang J."/>
        </authorList>
    </citation>
    <scope>NUCLEOTIDE SEQUENCE [LARGE SCALE GENOMIC DNA]</scope>
    <source>
        <strain evidence="2 3">ANB-1</strain>
    </source>
</reference>
<dbReference type="PANTHER" id="PTHR40072">
    <property type="entry name" value="MOLYBDOPTERIN-GUANINE DINUCLEOTIDE BIOSYNTHESIS ADAPTER PROTEIN-RELATED"/>
    <property type="match status" value="1"/>
</dbReference>
<proteinExistence type="predicted"/>
<dbReference type="GO" id="GO:0006777">
    <property type="term" value="P:Mo-molybdopterin cofactor biosynthetic process"/>
    <property type="evidence" value="ECO:0007669"/>
    <property type="project" value="InterPro"/>
</dbReference>
<gene>
    <name evidence="2" type="primary">mobB</name>
    <name evidence="2" type="ORF">C1I89_17215</name>
</gene>
<dbReference type="Gene3D" id="3.40.50.300">
    <property type="entry name" value="P-loop containing nucleotide triphosphate hydrolases"/>
    <property type="match status" value="1"/>
</dbReference>
<dbReference type="NCBIfam" id="TIGR00176">
    <property type="entry name" value="mobB"/>
    <property type="match status" value="1"/>
</dbReference>
<dbReference type="SUPFAM" id="SSF52540">
    <property type="entry name" value="P-loop containing nucleoside triphosphate hydrolases"/>
    <property type="match status" value="1"/>
</dbReference>
<dbReference type="Proteomes" id="UP000235994">
    <property type="component" value="Unassembled WGS sequence"/>
</dbReference>
<dbReference type="Pfam" id="PF03205">
    <property type="entry name" value="MobB"/>
    <property type="match status" value="1"/>
</dbReference>
<dbReference type="InterPro" id="IPR052539">
    <property type="entry name" value="MGD_biosynthesis_adapter"/>
</dbReference>
<dbReference type="InterPro" id="IPR004435">
    <property type="entry name" value="MobB_dom"/>
</dbReference>
<dbReference type="AlphaFoldDB" id="A0A2N8KH48"/>
<dbReference type="CDD" id="cd03116">
    <property type="entry name" value="MobB"/>
    <property type="match status" value="1"/>
</dbReference>
<comment type="caution">
    <text evidence="2">The sequence shown here is derived from an EMBL/GenBank/DDBJ whole genome shotgun (WGS) entry which is preliminary data.</text>
</comment>